<feature type="domain" description="PNPLA" evidence="5">
    <location>
        <begin position="7"/>
        <end position="168"/>
    </location>
</feature>
<dbReference type="InterPro" id="IPR050301">
    <property type="entry name" value="NTE"/>
</dbReference>
<feature type="short sequence motif" description="DGA/G" evidence="4">
    <location>
        <begin position="155"/>
        <end position="157"/>
    </location>
</feature>
<accession>A0A9D1AGZ7</accession>
<dbReference type="SUPFAM" id="SSF52151">
    <property type="entry name" value="FabD/lysophospholipase-like"/>
    <property type="match status" value="1"/>
</dbReference>
<keyword evidence="3 4" id="KW-0443">Lipid metabolism</keyword>
<reference evidence="6" key="2">
    <citation type="journal article" date="2021" name="PeerJ">
        <title>Extensive microbial diversity within the chicken gut microbiome revealed by metagenomics and culture.</title>
        <authorList>
            <person name="Gilroy R."/>
            <person name="Ravi A."/>
            <person name="Getino M."/>
            <person name="Pursley I."/>
            <person name="Horton D.L."/>
            <person name="Alikhan N.F."/>
            <person name="Baker D."/>
            <person name="Gharbi K."/>
            <person name="Hall N."/>
            <person name="Watson M."/>
            <person name="Adriaenssens E.M."/>
            <person name="Foster-Nyarko E."/>
            <person name="Jarju S."/>
            <person name="Secka A."/>
            <person name="Antonio M."/>
            <person name="Oren A."/>
            <person name="Chaudhuri R.R."/>
            <person name="La Ragione R."/>
            <person name="Hildebrand F."/>
            <person name="Pallen M.J."/>
        </authorList>
    </citation>
    <scope>NUCLEOTIDE SEQUENCE</scope>
    <source>
        <strain evidence="6">ChiW25-3613</strain>
    </source>
</reference>
<evidence type="ECO:0000256" key="3">
    <source>
        <dbReference type="ARBA" id="ARBA00023098"/>
    </source>
</evidence>
<dbReference type="InterPro" id="IPR002641">
    <property type="entry name" value="PNPLA_dom"/>
</dbReference>
<evidence type="ECO:0000256" key="4">
    <source>
        <dbReference type="PROSITE-ProRule" id="PRU01161"/>
    </source>
</evidence>
<evidence type="ECO:0000256" key="1">
    <source>
        <dbReference type="ARBA" id="ARBA00022801"/>
    </source>
</evidence>
<feature type="active site" description="Proton acceptor" evidence="4">
    <location>
        <position position="155"/>
    </location>
</feature>
<comment type="caution">
    <text evidence="6">The sequence shown here is derived from an EMBL/GenBank/DDBJ whole genome shotgun (WGS) entry which is preliminary data.</text>
</comment>
<dbReference type="Pfam" id="PF01734">
    <property type="entry name" value="Patatin"/>
    <property type="match status" value="1"/>
</dbReference>
<dbReference type="PROSITE" id="PS51635">
    <property type="entry name" value="PNPLA"/>
    <property type="match status" value="1"/>
</dbReference>
<dbReference type="CDD" id="cd07205">
    <property type="entry name" value="Pat_PNPLA6_PNPLA7_NTE1_like"/>
    <property type="match status" value="1"/>
</dbReference>
<dbReference type="PANTHER" id="PTHR14226">
    <property type="entry name" value="NEUROPATHY TARGET ESTERASE/SWISS CHEESE D.MELANOGASTER"/>
    <property type="match status" value="1"/>
</dbReference>
<keyword evidence="2 4" id="KW-0442">Lipid degradation</keyword>
<dbReference type="GO" id="GO:0016042">
    <property type="term" value="P:lipid catabolic process"/>
    <property type="evidence" value="ECO:0007669"/>
    <property type="project" value="UniProtKB-UniRule"/>
</dbReference>
<dbReference type="EMBL" id="DVHB01000073">
    <property type="protein sequence ID" value="HIR39561.1"/>
    <property type="molecule type" value="Genomic_DNA"/>
</dbReference>
<keyword evidence="1 4" id="KW-0378">Hydrolase</keyword>
<organism evidence="6 7">
    <name type="scientific">Candidatus Coproplasma stercoripullorum</name>
    <dbReference type="NCBI Taxonomy" id="2840751"/>
    <lineage>
        <taxon>Bacteria</taxon>
        <taxon>Bacillati</taxon>
        <taxon>Bacillota</taxon>
        <taxon>Clostridia</taxon>
        <taxon>Eubacteriales</taxon>
        <taxon>Candidatus Coproplasma</taxon>
    </lineage>
</organism>
<dbReference type="Gene3D" id="3.40.1090.10">
    <property type="entry name" value="Cytosolic phospholipase A2 catalytic domain"/>
    <property type="match status" value="1"/>
</dbReference>
<dbReference type="PANTHER" id="PTHR14226:SF29">
    <property type="entry name" value="NEUROPATHY TARGET ESTERASE SWS"/>
    <property type="match status" value="1"/>
</dbReference>
<feature type="short sequence motif" description="GXGXXG" evidence="4">
    <location>
        <begin position="11"/>
        <end position="16"/>
    </location>
</feature>
<name>A0A9D1AGZ7_9FIRM</name>
<dbReference type="AlphaFoldDB" id="A0A9D1AGZ7"/>
<feature type="active site" description="Nucleophile" evidence="4">
    <location>
        <position position="40"/>
    </location>
</feature>
<protein>
    <submittedName>
        <fullName evidence="6">Patatin-like phospholipase family protein</fullName>
    </submittedName>
</protein>
<dbReference type="GO" id="GO:0016787">
    <property type="term" value="F:hydrolase activity"/>
    <property type="evidence" value="ECO:0007669"/>
    <property type="project" value="UniProtKB-UniRule"/>
</dbReference>
<sequence length="264" mass="28689">MSKKLGLALGGGGARGVVHIGFLKALEEAGIKPDYISGTSMGAVVGGCYAAGISVDEIREAVLKLKTMDLVDLNAMAFTRLSLLRSKKLQNLFLKYLGDIKFEELNIPFTCTAVDMYSGNLYVFDKGSVATGVQASSCIPGVFKPVEHEGMLLVDGGVLCRVPVRQVKALGPDVVVAVDAIKYTADPVTQIPNLIAMLLRVFDILDNVNVRRERAESDYPCDLLLEPELAGMSQFEVKNLDKAYEEGYQLGKDNIQKIQELLKD</sequence>
<dbReference type="InterPro" id="IPR016035">
    <property type="entry name" value="Acyl_Trfase/lysoPLipase"/>
</dbReference>
<evidence type="ECO:0000256" key="2">
    <source>
        <dbReference type="ARBA" id="ARBA00022963"/>
    </source>
</evidence>
<feature type="short sequence motif" description="GXSXG" evidence="4">
    <location>
        <begin position="38"/>
        <end position="42"/>
    </location>
</feature>
<dbReference type="Proteomes" id="UP000824179">
    <property type="component" value="Unassembled WGS sequence"/>
</dbReference>
<evidence type="ECO:0000313" key="6">
    <source>
        <dbReference type="EMBL" id="HIR39561.1"/>
    </source>
</evidence>
<proteinExistence type="predicted"/>
<evidence type="ECO:0000259" key="5">
    <source>
        <dbReference type="PROSITE" id="PS51635"/>
    </source>
</evidence>
<evidence type="ECO:0000313" key="7">
    <source>
        <dbReference type="Proteomes" id="UP000824179"/>
    </source>
</evidence>
<reference evidence="6" key="1">
    <citation type="submission" date="2020-10" db="EMBL/GenBank/DDBJ databases">
        <authorList>
            <person name="Gilroy R."/>
        </authorList>
    </citation>
    <scope>NUCLEOTIDE SEQUENCE</scope>
    <source>
        <strain evidence="6">ChiW25-3613</strain>
    </source>
</reference>
<gene>
    <name evidence="6" type="ORF">IAB90_04170</name>
</gene>